<evidence type="ECO:0000256" key="4">
    <source>
        <dbReference type="ARBA" id="ARBA00023136"/>
    </source>
</evidence>
<evidence type="ECO:0000256" key="3">
    <source>
        <dbReference type="ARBA" id="ARBA00022989"/>
    </source>
</evidence>
<dbReference type="InterPro" id="IPR051694">
    <property type="entry name" value="Immunoregulatory_rcpt-like"/>
</dbReference>
<keyword evidence="8" id="KW-1185">Reference proteome</keyword>
<dbReference type="GO" id="GO:0016020">
    <property type="term" value="C:membrane"/>
    <property type="evidence" value="ECO:0007669"/>
    <property type="project" value="UniProtKB-SubCell"/>
</dbReference>
<dbReference type="GO" id="GO:0071944">
    <property type="term" value="C:cell periphery"/>
    <property type="evidence" value="ECO:0007669"/>
    <property type="project" value="UniProtKB-ARBA"/>
</dbReference>
<sequence length="333" mass="33855">MATSAVDISRALLGPLTTTFTPSPSCTSLVACVDCDVAYQAQLCRNDGSDDFTGCWPEAENAGAPTPTLPLFGWGFYSPGLACPTGHYTACAATAGLSGTWDPQFSLTAGETAVGCCPSGYTCASIYTAGTCRQEVTRSVIPTVSCVGGTLTAFGPLTVPTTTTTAVVATDGTGVSQSIGTISSFELFAPLFQLNFQSSDLSSSSTSSPTSSSATTAEPASSASSGSDSSGSSDQAPGEGLSTGAKAGIGIGAGLGAVGVALLVYFLIWRRRRARNLAQGGPGSAEYRPGDYPGYFQQPNPAELEHKQNPSELAVQARPAELPADGSHGAWQR</sequence>
<dbReference type="PANTHER" id="PTHR15549:SF30">
    <property type="entry name" value="MID2 DOMAIN-CONTAINING PROTEIN"/>
    <property type="match status" value="1"/>
</dbReference>
<feature type="region of interest" description="Disordered" evidence="5">
    <location>
        <begin position="278"/>
        <end position="333"/>
    </location>
</feature>
<feature type="region of interest" description="Disordered" evidence="5">
    <location>
        <begin position="203"/>
        <end position="241"/>
    </location>
</feature>
<proteinExistence type="predicted"/>
<name>A0AA38RH02_9PEZI</name>
<evidence type="ECO:0000256" key="2">
    <source>
        <dbReference type="ARBA" id="ARBA00022692"/>
    </source>
</evidence>
<evidence type="ECO:0000313" key="7">
    <source>
        <dbReference type="EMBL" id="KAJ9139487.1"/>
    </source>
</evidence>
<keyword evidence="2 6" id="KW-0812">Transmembrane</keyword>
<organism evidence="7 8">
    <name type="scientific">Pleurostoma richardsiae</name>
    <dbReference type="NCBI Taxonomy" id="41990"/>
    <lineage>
        <taxon>Eukaryota</taxon>
        <taxon>Fungi</taxon>
        <taxon>Dikarya</taxon>
        <taxon>Ascomycota</taxon>
        <taxon>Pezizomycotina</taxon>
        <taxon>Sordariomycetes</taxon>
        <taxon>Sordariomycetidae</taxon>
        <taxon>Calosphaeriales</taxon>
        <taxon>Pleurostomataceae</taxon>
        <taxon>Pleurostoma</taxon>
    </lineage>
</organism>
<keyword evidence="3 6" id="KW-1133">Transmembrane helix</keyword>
<gene>
    <name evidence="7" type="ORF">NKR23_g7935</name>
</gene>
<keyword evidence="4 6" id="KW-0472">Membrane</keyword>
<comment type="subcellular location">
    <subcellularLocation>
        <location evidence="1">Membrane</location>
        <topology evidence="1">Single-pass membrane protein</topology>
    </subcellularLocation>
</comment>
<feature type="compositionally biased region" description="Low complexity" evidence="5">
    <location>
        <begin position="203"/>
        <end position="233"/>
    </location>
</feature>
<evidence type="ECO:0000256" key="1">
    <source>
        <dbReference type="ARBA" id="ARBA00004167"/>
    </source>
</evidence>
<dbReference type="AlphaFoldDB" id="A0AA38RH02"/>
<evidence type="ECO:0000256" key="6">
    <source>
        <dbReference type="SAM" id="Phobius"/>
    </source>
</evidence>
<protein>
    <submittedName>
        <fullName evidence="7">Uncharacterized protein</fullName>
    </submittedName>
</protein>
<accession>A0AA38RH02</accession>
<dbReference type="Proteomes" id="UP001174694">
    <property type="component" value="Unassembled WGS sequence"/>
</dbReference>
<dbReference type="EMBL" id="JANBVO010000026">
    <property type="protein sequence ID" value="KAJ9139487.1"/>
    <property type="molecule type" value="Genomic_DNA"/>
</dbReference>
<dbReference type="PANTHER" id="PTHR15549">
    <property type="entry name" value="PAIRED IMMUNOGLOBULIN-LIKE TYPE 2 RECEPTOR"/>
    <property type="match status" value="1"/>
</dbReference>
<feature type="transmembrane region" description="Helical" evidence="6">
    <location>
        <begin position="247"/>
        <end position="268"/>
    </location>
</feature>
<evidence type="ECO:0000313" key="8">
    <source>
        <dbReference type="Proteomes" id="UP001174694"/>
    </source>
</evidence>
<comment type="caution">
    <text evidence="7">The sequence shown here is derived from an EMBL/GenBank/DDBJ whole genome shotgun (WGS) entry which is preliminary data.</text>
</comment>
<reference evidence="7" key="1">
    <citation type="submission" date="2022-07" db="EMBL/GenBank/DDBJ databases">
        <title>Fungi with potential for degradation of polypropylene.</title>
        <authorList>
            <person name="Gostincar C."/>
        </authorList>
    </citation>
    <scope>NUCLEOTIDE SEQUENCE</scope>
    <source>
        <strain evidence="7">EXF-13308</strain>
    </source>
</reference>
<evidence type="ECO:0000256" key="5">
    <source>
        <dbReference type="SAM" id="MobiDB-lite"/>
    </source>
</evidence>